<dbReference type="PROSITE" id="PS50880">
    <property type="entry name" value="TOPRIM"/>
    <property type="match status" value="1"/>
</dbReference>
<dbReference type="PANTHER" id="PTHR30446:SF0">
    <property type="entry name" value="RECOMBINATION PROTEIN RECR"/>
    <property type="match status" value="1"/>
</dbReference>
<dbReference type="HAMAP" id="MF_00017">
    <property type="entry name" value="RecR"/>
    <property type="match status" value="1"/>
</dbReference>
<proteinExistence type="inferred from homology"/>
<dbReference type="Gene3D" id="3.40.1360.10">
    <property type="match status" value="1"/>
</dbReference>
<comment type="function">
    <text evidence="7">May play a role in DNA repair. It seems to be involved in an RecBC-independent recombinational process of DNA repair. It may act with RecF and RecO.</text>
</comment>
<evidence type="ECO:0000259" key="8">
    <source>
        <dbReference type="PROSITE" id="PS50880"/>
    </source>
</evidence>
<keyword evidence="4 7" id="KW-0862">Zinc</keyword>
<sequence length="202" mass="22523">MTNKLPRPLRDVAEQMARLPGFGPKSALRAALALLGMPREQAEGLGRAILTLREHLCFCSRCNSISEFDPCPVCADPGRDSEQLVLVSDWDSLLALEEGGFFRGQYFVLGGLLAPLDKVNPEQLAFDRLRDRLAESEVRELILALGTTMDAEATASYVKNMVERDFPEVRVTRLAQGIPLGSEVRFVDKETLRQSLLHRQKL</sequence>
<dbReference type="Gene3D" id="1.10.8.420">
    <property type="entry name" value="RecR Domain 1"/>
    <property type="match status" value="1"/>
</dbReference>
<comment type="similarity">
    <text evidence="7">Belongs to the RecR family.</text>
</comment>
<protein>
    <recommendedName>
        <fullName evidence="7">Recombination protein RecR</fullName>
    </recommendedName>
</protein>
<evidence type="ECO:0000256" key="3">
    <source>
        <dbReference type="ARBA" id="ARBA00022771"/>
    </source>
</evidence>
<dbReference type="NCBIfam" id="TIGR00615">
    <property type="entry name" value="recR"/>
    <property type="match status" value="1"/>
</dbReference>
<gene>
    <name evidence="7" type="primary">recR</name>
    <name evidence="9" type="ORF">Desaf_2890</name>
</gene>
<evidence type="ECO:0000256" key="4">
    <source>
        <dbReference type="ARBA" id="ARBA00022833"/>
    </source>
</evidence>
<evidence type="ECO:0000256" key="5">
    <source>
        <dbReference type="ARBA" id="ARBA00023172"/>
    </source>
</evidence>
<dbReference type="EMBL" id="CP003221">
    <property type="protein sequence ID" value="EGJ51202.1"/>
    <property type="molecule type" value="Genomic_DNA"/>
</dbReference>
<dbReference type="PANTHER" id="PTHR30446">
    <property type="entry name" value="RECOMBINATION PROTEIN RECR"/>
    <property type="match status" value="1"/>
</dbReference>
<dbReference type="InterPro" id="IPR034137">
    <property type="entry name" value="TOPRIM_RecR"/>
</dbReference>
<dbReference type="SUPFAM" id="SSF111304">
    <property type="entry name" value="Recombination protein RecR"/>
    <property type="match status" value="1"/>
</dbReference>
<dbReference type="GO" id="GO:0006281">
    <property type="term" value="P:DNA repair"/>
    <property type="evidence" value="ECO:0007669"/>
    <property type="project" value="UniProtKB-UniRule"/>
</dbReference>
<dbReference type="Pfam" id="PF21176">
    <property type="entry name" value="RecR_HhH"/>
    <property type="match status" value="1"/>
</dbReference>
<keyword evidence="10" id="KW-1185">Reference proteome</keyword>
<dbReference type="CDD" id="cd01025">
    <property type="entry name" value="TOPRIM_recR"/>
    <property type="match status" value="1"/>
</dbReference>
<evidence type="ECO:0000256" key="2">
    <source>
        <dbReference type="ARBA" id="ARBA00022763"/>
    </source>
</evidence>
<keyword evidence="3 7" id="KW-0863">Zinc-finger</keyword>
<dbReference type="Pfam" id="PF21175">
    <property type="entry name" value="RecR_C"/>
    <property type="match status" value="1"/>
</dbReference>
<keyword evidence="6 7" id="KW-0234">DNA repair</keyword>
<evidence type="ECO:0000313" key="10">
    <source>
        <dbReference type="Proteomes" id="UP000007844"/>
    </source>
</evidence>
<dbReference type="GO" id="GO:0006310">
    <property type="term" value="P:DNA recombination"/>
    <property type="evidence" value="ECO:0007669"/>
    <property type="project" value="UniProtKB-UniRule"/>
</dbReference>
<dbReference type="GO" id="GO:0008270">
    <property type="term" value="F:zinc ion binding"/>
    <property type="evidence" value="ECO:0007669"/>
    <property type="project" value="UniProtKB-KW"/>
</dbReference>
<evidence type="ECO:0000256" key="7">
    <source>
        <dbReference type="HAMAP-Rule" id="MF_00017"/>
    </source>
</evidence>
<dbReference type="InterPro" id="IPR015967">
    <property type="entry name" value="Rcmb_RecR_Znf"/>
</dbReference>
<accession>F3Z1R7</accession>
<keyword evidence="1 7" id="KW-0479">Metal-binding</keyword>
<dbReference type="InterPro" id="IPR000093">
    <property type="entry name" value="DNA_Rcmb_RecR"/>
</dbReference>
<dbReference type="AlphaFoldDB" id="F3Z1R7"/>
<dbReference type="InterPro" id="IPR006171">
    <property type="entry name" value="TOPRIM_dom"/>
</dbReference>
<evidence type="ECO:0000256" key="1">
    <source>
        <dbReference type="ARBA" id="ARBA00022723"/>
    </source>
</evidence>
<dbReference type="PROSITE" id="PS01300">
    <property type="entry name" value="RECR"/>
    <property type="match status" value="1"/>
</dbReference>
<dbReference type="STRING" id="690850.Desaf_2890"/>
<keyword evidence="5 7" id="KW-0233">DNA recombination</keyword>
<dbReference type="eggNOG" id="COG0353">
    <property type="taxonomic scope" value="Bacteria"/>
</dbReference>
<feature type="zinc finger region" description="C4-type" evidence="7">
    <location>
        <begin position="59"/>
        <end position="74"/>
    </location>
</feature>
<dbReference type="GO" id="GO:0003677">
    <property type="term" value="F:DNA binding"/>
    <property type="evidence" value="ECO:0007669"/>
    <property type="project" value="UniProtKB-UniRule"/>
</dbReference>
<keyword evidence="2 7" id="KW-0227">DNA damage</keyword>
<dbReference type="KEGG" id="daf:Desaf_2890"/>
<dbReference type="RefSeq" id="WP_005983901.1">
    <property type="nucleotide sequence ID" value="NC_016629.1"/>
</dbReference>
<evidence type="ECO:0000313" key="9">
    <source>
        <dbReference type="EMBL" id="EGJ51202.1"/>
    </source>
</evidence>
<name>F3Z1R7_DESAF</name>
<dbReference type="HOGENOM" id="CLU_060739_1_1_7"/>
<organism evidence="9 10">
    <name type="scientific">Desulfocurvibacter africanus subsp. africanus str. Walvis Bay</name>
    <dbReference type="NCBI Taxonomy" id="690850"/>
    <lineage>
        <taxon>Bacteria</taxon>
        <taxon>Pseudomonadati</taxon>
        <taxon>Thermodesulfobacteriota</taxon>
        <taxon>Desulfovibrionia</taxon>
        <taxon>Desulfovibrionales</taxon>
        <taxon>Desulfovibrionaceae</taxon>
        <taxon>Desulfocurvibacter</taxon>
    </lineage>
</organism>
<dbReference type="InterPro" id="IPR023627">
    <property type="entry name" value="Rcmb_RecR"/>
</dbReference>
<dbReference type="Proteomes" id="UP000007844">
    <property type="component" value="Chromosome"/>
</dbReference>
<feature type="domain" description="Toprim" evidence="8">
    <location>
        <begin position="82"/>
        <end position="179"/>
    </location>
</feature>
<evidence type="ECO:0000256" key="6">
    <source>
        <dbReference type="ARBA" id="ARBA00023204"/>
    </source>
</evidence>
<dbReference type="Pfam" id="PF13662">
    <property type="entry name" value="Toprim_4"/>
    <property type="match status" value="1"/>
</dbReference>
<reference evidence="9 10" key="1">
    <citation type="journal article" date="2011" name="J. Bacteriol.">
        <title>Genome sequence of the mercury-methylating and pleomorphic Desulfovibrio africanus Strain Walvis Bay.</title>
        <authorList>
            <person name="Brown S.D."/>
            <person name="Wall J.D."/>
            <person name="Kucken A.M."/>
            <person name="Gilmour C.C."/>
            <person name="Podar M."/>
            <person name="Brandt C.C."/>
            <person name="Teshima H."/>
            <person name="Detter J.C."/>
            <person name="Han C.S."/>
            <person name="Land M.L."/>
            <person name="Lucas S."/>
            <person name="Han J."/>
            <person name="Pennacchio L."/>
            <person name="Nolan M."/>
            <person name="Pitluck S."/>
            <person name="Woyke T."/>
            <person name="Goodwin L."/>
            <person name="Palumbo A.V."/>
            <person name="Elias D.A."/>
        </authorList>
    </citation>
    <scope>NUCLEOTIDE SEQUENCE [LARGE SCALE GENOMIC DNA]</scope>
    <source>
        <strain evidence="9 10">Walvis Bay</strain>
    </source>
</reference>
<dbReference type="Pfam" id="PF02132">
    <property type="entry name" value="RecR_ZnF"/>
    <property type="match status" value="1"/>
</dbReference>